<accession>A0A7L4ZG84</accession>
<evidence type="ECO:0000313" key="1">
    <source>
        <dbReference type="EMBL" id="QHI35431.1"/>
    </source>
</evidence>
<dbReference type="EMBL" id="CP019288">
    <property type="protein sequence ID" value="QHI35431.1"/>
    <property type="molecule type" value="Genomic_DNA"/>
</dbReference>
<keyword evidence="2" id="KW-1185">Reference proteome</keyword>
<proteinExistence type="predicted"/>
<dbReference type="SUPFAM" id="SSF56059">
    <property type="entry name" value="Glutathione synthetase ATP-binding domain-like"/>
    <property type="match status" value="1"/>
</dbReference>
<dbReference type="AlphaFoldDB" id="A0A7L4ZG84"/>
<dbReference type="KEGG" id="kan:IMCC3317_07770"/>
<name>A0A7L4ZG84_9FLAO</name>
<protein>
    <recommendedName>
        <fullName evidence="3">Glutathionylspermidine synthase pre-ATP-grasp-like domain-containing protein</fullName>
    </recommendedName>
</protein>
<gene>
    <name evidence="1" type="ORF">IMCC3317_07770</name>
</gene>
<reference evidence="1 2" key="1">
    <citation type="journal article" date="2013" name="Int. J. Syst. Evol. Microbiol.">
        <title>Kordia antarctica sp. nov., isolated from Antarctic seawater.</title>
        <authorList>
            <person name="Baek K."/>
            <person name="Choi A."/>
            <person name="Kang I."/>
            <person name="Lee K."/>
            <person name="Cho J.C."/>
        </authorList>
    </citation>
    <scope>NUCLEOTIDE SEQUENCE [LARGE SCALE GENOMIC DNA]</scope>
    <source>
        <strain evidence="1 2">IMCC3317</strain>
    </source>
</reference>
<organism evidence="1 2">
    <name type="scientific">Kordia antarctica</name>
    <dbReference type="NCBI Taxonomy" id="1218801"/>
    <lineage>
        <taxon>Bacteria</taxon>
        <taxon>Pseudomonadati</taxon>
        <taxon>Bacteroidota</taxon>
        <taxon>Flavobacteriia</taxon>
        <taxon>Flavobacteriales</taxon>
        <taxon>Flavobacteriaceae</taxon>
        <taxon>Kordia</taxon>
    </lineage>
</organism>
<evidence type="ECO:0000313" key="2">
    <source>
        <dbReference type="Proteomes" id="UP000464657"/>
    </source>
</evidence>
<dbReference type="Gene3D" id="3.30.1490.270">
    <property type="match status" value="1"/>
</dbReference>
<evidence type="ECO:0008006" key="3">
    <source>
        <dbReference type="Google" id="ProtNLM"/>
    </source>
</evidence>
<dbReference type="Proteomes" id="UP000464657">
    <property type="component" value="Chromosome"/>
</dbReference>
<sequence>MVEKNILLDKYEIIKEQAEKDLPVWVETSKHDLPELFKNYMYPVNAWPIIISETTANELQTLSIKLPKLIQQIPKLYFNNDVKKIADYYFSGNEFIAQYAMISHEKKIDIGSRLDLMYTEDGFKVLEINIGSSIGGWQVQSFEKVIRKFHPYLSNQENSNYFHSEDSQKNYVKFLIDKTLQHVKSIENEVNIFINFGQDQHEEIDAKSLLFFNELLDVEFKKRGLTGMACSGKLSSLKLRNGNLYLGNTKIHSVILLVSDDEEVPVDVFRSFLMDATYFPDHVGVTMYGDKRNLGLLRTLAEKSKFSEEDNELILDSIPWTAEIKKRDIIYKKETFDLIDFLRNHKDLMVIKSARGYQGKDVFIGKYVTNEEWEEAIQIGLQETDFIAQEFSDSINFKAPNKNNEWTSHKLVWGSFGFGNMYGGVWVRMSEVESNLGVINSATGAVEAIVYELREEDFYII</sequence>